<evidence type="ECO:0000259" key="7">
    <source>
        <dbReference type="PROSITE" id="PS51194"/>
    </source>
</evidence>
<feature type="region of interest" description="Disordered" evidence="6">
    <location>
        <begin position="224"/>
        <end position="355"/>
    </location>
</feature>
<dbReference type="Proteomes" id="UP001328107">
    <property type="component" value="Unassembled WGS sequence"/>
</dbReference>
<reference evidence="9" key="1">
    <citation type="submission" date="2022-10" db="EMBL/GenBank/DDBJ databases">
        <title>Genome assembly of Pristionchus species.</title>
        <authorList>
            <person name="Yoshida K."/>
            <person name="Sommer R.J."/>
        </authorList>
    </citation>
    <scope>NUCLEOTIDE SEQUENCE [LARGE SCALE GENOMIC DNA]</scope>
    <source>
        <strain evidence="9">RS5460</strain>
    </source>
</reference>
<comment type="caution">
    <text evidence="8">The sequence shown here is derived from an EMBL/GenBank/DDBJ whole genome shotgun (WGS) entry which is preliminary data.</text>
</comment>
<dbReference type="Pfam" id="PF00271">
    <property type="entry name" value="Helicase_C"/>
    <property type="match status" value="1"/>
</dbReference>
<name>A0AAN4Z426_9BILA</name>
<keyword evidence="2" id="KW-0547">Nucleotide-binding</keyword>
<evidence type="ECO:0000313" key="9">
    <source>
        <dbReference type="Proteomes" id="UP001328107"/>
    </source>
</evidence>
<dbReference type="FunFam" id="3.40.50.300:FF:000008">
    <property type="entry name" value="ATP-dependent RNA helicase RhlB"/>
    <property type="match status" value="1"/>
</dbReference>
<dbReference type="GO" id="GO:0005524">
    <property type="term" value="F:ATP binding"/>
    <property type="evidence" value="ECO:0007669"/>
    <property type="project" value="UniProtKB-KW"/>
</dbReference>
<keyword evidence="9" id="KW-1185">Reference proteome</keyword>
<dbReference type="GO" id="GO:0003724">
    <property type="term" value="F:RNA helicase activity"/>
    <property type="evidence" value="ECO:0007669"/>
    <property type="project" value="UniProtKB-EC"/>
</dbReference>
<accession>A0AAN4Z426</accession>
<feature type="compositionally biased region" description="Low complexity" evidence="6">
    <location>
        <begin position="264"/>
        <end position="277"/>
    </location>
</feature>
<keyword evidence="3" id="KW-0378">Hydrolase</keyword>
<evidence type="ECO:0000256" key="4">
    <source>
        <dbReference type="ARBA" id="ARBA00022806"/>
    </source>
</evidence>
<keyword evidence="4" id="KW-0347">Helicase</keyword>
<dbReference type="Gene3D" id="3.40.50.300">
    <property type="entry name" value="P-loop containing nucleotide triphosphate hydrolases"/>
    <property type="match status" value="2"/>
</dbReference>
<evidence type="ECO:0000256" key="6">
    <source>
        <dbReference type="SAM" id="MobiDB-lite"/>
    </source>
</evidence>
<dbReference type="SUPFAM" id="SSF52540">
    <property type="entry name" value="P-loop containing nucleoside triphosphate hydrolases"/>
    <property type="match status" value="1"/>
</dbReference>
<dbReference type="EMBL" id="BTRK01000001">
    <property type="protein sequence ID" value="GMR32201.1"/>
    <property type="molecule type" value="Genomic_DNA"/>
</dbReference>
<dbReference type="PROSITE" id="PS51194">
    <property type="entry name" value="HELICASE_CTER"/>
    <property type="match status" value="1"/>
</dbReference>
<dbReference type="EC" id="3.6.4.13" evidence="1"/>
<dbReference type="GO" id="GO:0043186">
    <property type="term" value="C:P granule"/>
    <property type="evidence" value="ECO:0007669"/>
    <property type="project" value="UniProtKB-ARBA"/>
</dbReference>
<sequence length="355" mass="38867">MPDKTKRTTAMFSATFPNEIQMLAQDFLKENYVFLAVGRVGSASENIEQHVEWVEEHDKKKALCHILEMIDVHSLVLVFVETKRGVNVLSWFLQRQNVRAVEIHGDLKQFERERNLEFFRTGKCNVLVATAVAARGLDIPNVRHVVNFDLPNDSEEYVHRIGRTGRCGNTGIATSFFNDKNRGIARDLQGLLAEANQDIPDFIRRCAAEGGGTKDLPLVRQPSVTVSRGPRGRFGGTDHRRGRGGGAVGYGPSSNGYAVGMERSNSFQSNGYGQQQNGFGGGNGGAPGYGGNASFGTFQAQPAPPGRHRGFFPPQRGSSNGTSNGYDGYGGSNVYHHPQSQQPSIGTWGLKERLR</sequence>
<gene>
    <name evidence="8" type="ORF">PMAYCL1PPCAC_02396</name>
</gene>
<dbReference type="InterPro" id="IPR027417">
    <property type="entry name" value="P-loop_NTPase"/>
</dbReference>
<keyword evidence="5" id="KW-0067">ATP-binding</keyword>
<protein>
    <recommendedName>
        <fullName evidence="1">RNA helicase</fullName>
        <ecNumber evidence="1">3.6.4.13</ecNumber>
    </recommendedName>
</protein>
<evidence type="ECO:0000256" key="2">
    <source>
        <dbReference type="ARBA" id="ARBA00022741"/>
    </source>
</evidence>
<evidence type="ECO:0000256" key="5">
    <source>
        <dbReference type="ARBA" id="ARBA00022840"/>
    </source>
</evidence>
<evidence type="ECO:0000256" key="3">
    <source>
        <dbReference type="ARBA" id="ARBA00022801"/>
    </source>
</evidence>
<feature type="domain" description="Helicase C-terminal" evidence="7">
    <location>
        <begin position="46"/>
        <end position="207"/>
    </location>
</feature>
<dbReference type="CDD" id="cd18787">
    <property type="entry name" value="SF2_C_DEAD"/>
    <property type="match status" value="1"/>
</dbReference>
<organism evidence="8 9">
    <name type="scientific">Pristionchus mayeri</name>
    <dbReference type="NCBI Taxonomy" id="1317129"/>
    <lineage>
        <taxon>Eukaryota</taxon>
        <taxon>Metazoa</taxon>
        <taxon>Ecdysozoa</taxon>
        <taxon>Nematoda</taxon>
        <taxon>Chromadorea</taxon>
        <taxon>Rhabditida</taxon>
        <taxon>Rhabditina</taxon>
        <taxon>Diplogasteromorpha</taxon>
        <taxon>Diplogasteroidea</taxon>
        <taxon>Neodiplogasteridae</taxon>
        <taxon>Pristionchus</taxon>
    </lineage>
</organism>
<feature type="compositionally biased region" description="Polar residues" evidence="6">
    <location>
        <begin position="316"/>
        <end position="325"/>
    </location>
</feature>
<dbReference type="GO" id="GO:0016787">
    <property type="term" value="F:hydrolase activity"/>
    <property type="evidence" value="ECO:0007669"/>
    <property type="project" value="UniProtKB-KW"/>
</dbReference>
<evidence type="ECO:0000313" key="8">
    <source>
        <dbReference type="EMBL" id="GMR32201.1"/>
    </source>
</evidence>
<dbReference type="SMART" id="SM00490">
    <property type="entry name" value="HELICc"/>
    <property type="match status" value="1"/>
</dbReference>
<evidence type="ECO:0000256" key="1">
    <source>
        <dbReference type="ARBA" id="ARBA00012552"/>
    </source>
</evidence>
<dbReference type="PANTHER" id="PTHR47958">
    <property type="entry name" value="ATP-DEPENDENT RNA HELICASE DBP3"/>
    <property type="match status" value="1"/>
</dbReference>
<dbReference type="AlphaFoldDB" id="A0AAN4Z426"/>
<proteinExistence type="predicted"/>
<dbReference type="InterPro" id="IPR001650">
    <property type="entry name" value="Helicase_C-like"/>
</dbReference>
<feature type="compositionally biased region" description="Gly residues" evidence="6">
    <location>
        <begin position="278"/>
        <end position="293"/>
    </location>
</feature>